<feature type="region of interest" description="Disordered" evidence="7">
    <location>
        <begin position="57"/>
        <end position="105"/>
    </location>
</feature>
<dbReference type="PANTHER" id="PTHR43895:SF152">
    <property type="entry name" value="SERINE_THREONINE-PROTEIN KINASE TOS3"/>
    <property type="match status" value="1"/>
</dbReference>
<feature type="compositionally biased region" description="Low complexity" evidence="7">
    <location>
        <begin position="1043"/>
        <end position="1072"/>
    </location>
</feature>
<feature type="region of interest" description="Disordered" evidence="7">
    <location>
        <begin position="1011"/>
        <end position="1030"/>
    </location>
</feature>
<dbReference type="Pfam" id="PF00069">
    <property type="entry name" value="Pkinase"/>
    <property type="match status" value="2"/>
</dbReference>
<evidence type="ECO:0000256" key="5">
    <source>
        <dbReference type="ARBA" id="ARBA00022840"/>
    </source>
</evidence>
<keyword evidence="2" id="KW-0808">Transferase</keyword>
<feature type="domain" description="Protein kinase" evidence="8">
    <location>
        <begin position="501"/>
        <end position="1211"/>
    </location>
</feature>
<keyword evidence="5 6" id="KW-0067">ATP-binding</keyword>
<comment type="caution">
    <text evidence="9">The sequence shown here is derived from an EMBL/GenBank/DDBJ whole genome shotgun (WGS) entry which is preliminary data.</text>
</comment>
<evidence type="ECO:0000313" key="9">
    <source>
        <dbReference type="EMBL" id="KAJ2783190.1"/>
    </source>
</evidence>
<feature type="compositionally biased region" description="Low complexity" evidence="7">
    <location>
        <begin position="966"/>
        <end position="982"/>
    </location>
</feature>
<feature type="compositionally biased region" description="Basic residues" evidence="7">
    <location>
        <begin position="707"/>
        <end position="720"/>
    </location>
</feature>
<feature type="compositionally biased region" description="Low complexity" evidence="7">
    <location>
        <begin position="442"/>
        <end position="459"/>
    </location>
</feature>
<accession>A0A9W8LKY2</accession>
<feature type="binding site" evidence="6">
    <location>
        <position position="530"/>
    </location>
    <ligand>
        <name>ATP</name>
        <dbReference type="ChEBI" id="CHEBI:30616"/>
    </ligand>
</feature>
<dbReference type="Gene3D" id="1.10.510.10">
    <property type="entry name" value="Transferase(Phosphotransferase) domain 1"/>
    <property type="match status" value="2"/>
</dbReference>
<feature type="compositionally biased region" description="Low complexity" evidence="7">
    <location>
        <begin position="689"/>
        <end position="699"/>
    </location>
</feature>
<dbReference type="PROSITE" id="PS00107">
    <property type="entry name" value="PROTEIN_KINASE_ATP"/>
    <property type="match status" value="1"/>
</dbReference>
<dbReference type="EMBL" id="JANBUL010000053">
    <property type="protein sequence ID" value="KAJ2783190.1"/>
    <property type="molecule type" value="Genomic_DNA"/>
</dbReference>
<dbReference type="PROSITE" id="PS00108">
    <property type="entry name" value="PROTEIN_KINASE_ST"/>
    <property type="match status" value="1"/>
</dbReference>
<name>A0A9W8LKY2_9FUNG</name>
<keyword evidence="4" id="KW-0418">Kinase</keyword>
<feature type="region of interest" description="Disordered" evidence="7">
    <location>
        <begin position="420"/>
        <end position="471"/>
    </location>
</feature>
<reference evidence="9" key="1">
    <citation type="submission" date="2022-07" db="EMBL/GenBank/DDBJ databases">
        <title>Phylogenomic reconstructions and comparative analyses of Kickxellomycotina fungi.</title>
        <authorList>
            <person name="Reynolds N.K."/>
            <person name="Stajich J.E."/>
            <person name="Barry K."/>
            <person name="Grigoriev I.V."/>
            <person name="Crous P."/>
            <person name="Smith M.E."/>
        </authorList>
    </citation>
    <scope>NUCLEOTIDE SEQUENCE</scope>
    <source>
        <strain evidence="9">NBRC 105414</strain>
    </source>
</reference>
<dbReference type="Gene3D" id="3.30.200.20">
    <property type="entry name" value="Phosphorylase Kinase, domain 1"/>
    <property type="match status" value="1"/>
</dbReference>
<dbReference type="GO" id="GO:0004674">
    <property type="term" value="F:protein serine/threonine kinase activity"/>
    <property type="evidence" value="ECO:0007669"/>
    <property type="project" value="UniProtKB-KW"/>
</dbReference>
<evidence type="ECO:0000256" key="7">
    <source>
        <dbReference type="SAM" id="MobiDB-lite"/>
    </source>
</evidence>
<feature type="region of interest" description="Disordered" evidence="7">
    <location>
        <begin position="966"/>
        <end position="1004"/>
    </location>
</feature>
<feature type="compositionally biased region" description="Low complexity" evidence="7">
    <location>
        <begin position="157"/>
        <end position="170"/>
    </location>
</feature>
<keyword evidence="3 6" id="KW-0547">Nucleotide-binding</keyword>
<feature type="region of interest" description="Disordered" evidence="7">
    <location>
        <begin position="1036"/>
        <end position="1072"/>
    </location>
</feature>
<dbReference type="InterPro" id="IPR000719">
    <property type="entry name" value="Prot_kinase_dom"/>
</dbReference>
<organism evidence="9 10">
    <name type="scientific">Coemansia javaensis</name>
    <dbReference type="NCBI Taxonomy" id="2761396"/>
    <lineage>
        <taxon>Eukaryota</taxon>
        <taxon>Fungi</taxon>
        <taxon>Fungi incertae sedis</taxon>
        <taxon>Zoopagomycota</taxon>
        <taxon>Kickxellomycotina</taxon>
        <taxon>Kickxellomycetes</taxon>
        <taxon>Kickxellales</taxon>
        <taxon>Kickxellaceae</taxon>
        <taxon>Coemansia</taxon>
    </lineage>
</organism>
<evidence type="ECO:0000259" key="8">
    <source>
        <dbReference type="PROSITE" id="PS50011"/>
    </source>
</evidence>
<dbReference type="SMART" id="SM00220">
    <property type="entry name" value="S_TKc"/>
    <property type="match status" value="1"/>
</dbReference>
<feature type="compositionally biased region" description="Polar residues" evidence="7">
    <location>
        <begin position="379"/>
        <end position="397"/>
    </location>
</feature>
<evidence type="ECO:0000256" key="3">
    <source>
        <dbReference type="ARBA" id="ARBA00022741"/>
    </source>
</evidence>
<feature type="region of interest" description="Disordered" evidence="7">
    <location>
        <begin position="791"/>
        <end position="905"/>
    </location>
</feature>
<dbReference type="OrthoDB" id="68483at2759"/>
<feature type="region of interest" description="Disordered" evidence="7">
    <location>
        <begin position="1"/>
        <end position="25"/>
    </location>
</feature>
<dbReference type="InterPro" id="IPR011009">
    <property type="entry name" value="Kinase-like_dom_sf"/>
</dbReference>
<feature type="region of interest" description="Disordered" evidence="7">
    <location>
        <begin position="365"/>
        <end position="398"/>
    </location>
</feature>
<protein>
    <recommendedName>
        <fullName evidence="8">Protein kinase domain-containing protein</fullName>
    </recommendedName>
</protein>
<dbReference type="PANTHER" id="PTHR43895">
    <property type="entry name" value="CALCIUM/CALMODULIN-DEPENDENT PROTEIN KINASE KINASE-RELATED"/>
    <property type="match status" value="1"/>
</dbReference>
<dbReference type="InterPro" id="IPR008271">
    <property type="entry name" value="Ser/Thr_kinase_AS"/>
</dbReference>
<feature type="region of interest" description="Disordered" evidence="7">
    <location>
        <begin position="685"/>
        <end position="721"/>
    </location>
</feature>
<feature type="compositionally biased region" description="Basic and acidic residues" evidence="7">
    <location>
        <begin position="172"/>
        <end position="187"/>
    </location>
</feature>
<feature type="compositionally biased region" description="Acidic residues" evidence="7">
    <location>
        <begin position="57"/>
        <end position="69"/>
    </location>
</feature>
<dbReference type="SUPFAM" id="SSF56112">
    <property type="entry name" value="Protein kinase-like (PK-like)"/>
    <property type="match status" value="2"/>
</dbReference>
<evidence type="ECO:0000256" key="6">
    <source>
        <dbReference type="PROSITE-ProRule" id="PRU10141"/>
    </source>
</evidence>
<dbReference type="GO" id="GO:0005524">
    <property type="term" value="F:ATP binding"/>
    <property type="evidence" value="ECO:0007669"/>
    <property type="project" value="UniProtKB-UniRule"/>
</dbReference>
<gene>
    <name evidence="9" type="ORF">H4R18_001857</name>
</gene>
<dbReference type="GO" id="GO:0007165">
    <property type="term" value="P:signal transduction"/>
    <property type="evidence" value="ECO:0007669"/>
    <property type="project" value="TreeGrafter"/>
</dbReference>
<evidence type="ECO:0000256" key="1">
    <source>
        <dbReference type="ARBA" id="ARBA00022527"/>
    </source>
</evidence>
<keyword evidence="1" id="KW-0723">Serine/threonine-protein kinase</keyword>
<dbReference type="Proteomes" id="UP001140217">
    <property type="component" value="Unassembled WGS sequence"/>
</dbReference>
<dbReference type="PROSITE" id="PS50011">
    <property type="entry name" value="PROTEIN_KINASE_DOM"/>
    <property type="match status" value="1"/>
</dbReference>
<dbReference type="InterPro" id="IPR017441">
    <property type="entry name" value="Protein_kinase_ATP_BS"/>
</dbReference>
<evidence type="ECO:0000313" key="10">
    <source>
        <dbReference type="Proteomes" id="UP001140217"/>
    </source>
</evidence>
<sequence>MGRLSLAIGRQKEGGRPKNLRASLKGLLRMPASDRSSVSFGDLGDLGDLDGHADFEDYDDYGVADDDDGGGGGGQSGGRAMAQPASPDTPLPAQAQAEHQHRGFDAPVIAGDRHAHADITTRALRECKSGDGERSGWRRRGSMLGSRLAGPLRREASSSNASIGSAGARSIPHRDSTPQLGRRDKDLPPPPPAAAAAGQRSSHQRLASHPEDAEAPPFWRSSSPLRVAAIDASAAAERTHRSPSVPSIGPPSHQLASPYLRAVSSGLGRQSQSQSQSPGAMRHRGPPRGFASSRQSQDRLPGSLSLAGSYEGVGSPPCTPIHAPLAAAAAAADRAASLPMTFLVSPRPRADSGARYSLVVAQPLSHHHPAPHHPNNLSKRTLSSSTIPSLDLNTTPASPKALAGAVDVSEFGVGSSASTAAAPAQSAPPTPASVAFGPPREGPAGADADAGAGAGAAPGSQQLHPCPDPFCPSAAQNAVHETHHMEVQHDPRTGRKMINQYMIIRELGRGTHGKVKLAFDTLSGEYYAIKVIDKESRDRRLRPAPPPPLALAHGQRSRRSHGHLRIDVERMEKVKREIAILKKCRHPHVVRLHEVIDDAHARRIYLVIEYMDGGEVAWRDADHLPVMSADKARSVFRDLVLGVEYLHFAGILHRDLKPQNLLCNKAGTVKISDFGVSFLRRRHHLHSRPASTTTATAPPGHHDHDHLHHHHHHYHHHPLHHCTSQPLMGAANVPEHLSQRARACRDRQSLGQRLGQMHIHHHPHHHHHQHPARQAVRRPATIGMTDEFGAPLQQTPALPADSPDQSPVGKLPPEFMSADSSVYDPFDSSDSDEFFSSSDEGGGNNESRYGSECATEPAETAPDNNNNNDDDDGAESDGGIVFGVLPPSAREDGEEGDAAAGAVGSFGRHQRKGTLGEIVVSCTEEDEERELAKTAGTPAFFAPELCCMPDELAKVLRQHRQAAAAATSDAHAATAPVAPSPSGRSHTAHPAVHAGSDERRAAAPRPASMFFESPAASDDSRNNLSKAAKRHSTLTSLLARPFSSRGRPSSCSSTHSSTATGPAATATPAATPTAATATATAAAAVSPDELDQPLPANLITPAIDIWAMGVTLYCLVYGRVPFQASTEFELFSIIPRQPLDFPQQLEVVESEGGPAMGLLDAPDDNSIAATRKRVVPLPPLDPDLRDLLLRMLDKDFRTRITLDEIKRHPWVIRGLERPASWAKETDPARRPSVTITTQEVEQAMVPKVHRRRRGSGGGFRASVRRRISLLSPRAPRDQRTATAKAKSSLDWLKLWGT</sequence>
<feature type="region of interest" description="Disordered" evidence="7">
    <location>
        <begin position="120"/>
        <end position="308"/>
    </location>
</feature>
<proteinExistence type="predicted"/>
<feature type="compositionally biased region" description="Basic and acidic residues" evidence="7">
    <location>
        <begin position="120"/>
        <end position="136"/>
    </location>
</feature>
<keyword evidence="10" id="KW-1185">Reference proteome</keyword>
<evidence type="ECO:0000256" key="4">
    <source>
        <dbReference type="ARBA" id="ARBA00022777"/>
    </source>
</evidence>
<evidence type="ECO:0000256" key="2">
    <source>
        <dbReference type="ARBA" id="ARBA00022679"/>
    </source>
</evidence>